<organism evidence="1 2">
    <name type="scientific">Acinetobacter courvalinii</name>
    <dbReference type="NCBI Taxonomy" id="280147"/>
    <lineage>
        <taxon>Bacteria</taxon>
        <taxon>Pseudomonadati</taxon>
        <taxon>Pseudomonadota</taxon>
        <taxon>Gammaproteobacteria</taxon>
        <taxon>Moraxellales</taxon>
        <taxon>Moraxellaceae</taxon>
        <taxon>Acinetobacter</taxon>
    </lineage>
</organism>
<reference evidence="1" key="1">
    <citation type="submission" date="2022-09" db="EMBL/GenBank/DDBJ databases">
        <title>Intensive care unit water sources are persistently colonized with multi-drug resistant bacteria and are the site of extensive horizontal gene transfer of antibiotic resistance genes.</title>
        <authorList>
            <person name="Diorio-Toth L."/>
        </authorList>
    </citation>
    <scope>NUCLEOTIDE SEQUENCE</scope>
    <source>
        <strain evidence="1">GD04005</strain>
    </source>
</reference>
<gene>
    <name evidence="1" type="ORF">N7644_00735</name>
</gene>
<comment type="caution">
    <text evidence="1">The sequence shown here is derived from an EMBL/GenBank/DDBJ whole genome shotgun (WGS) entry which is preliminary data.</text>
</comment>
<evidence type="ECO:0000313" key="2">
    <source>
        <dbReference type="Proteomes" id="UP001159329"/>
    </source>
</evidence>
<protein>
    <submittedName>
        <fullName evidence="1">Uncharacterized protein</fullName>
    </submittedName>
</protein>
<accession>A0AA42I4Z1</accession>
<evidence type="ECO:0000313" key="1">
    <source>
        <dbReference type="EMBL" id="MDH0562205.1"/>
    </source>
</evidence>
<sequence length="60" mass="6518">MSKLYEAVKPIGRFVPGDFVAGLSDSEILEHLGKGNIKEHVPEPVETAKKLNKTEAKVDG</sequence>
<dbReference type="Proteomes" id="UP001159329">
    <property type="component" value="Unassembled WGS sequence"/>
</dbReference>
<name>A0AA42I4Z1_9GAMM</name>
<dbReference type="AlphaFoldDB" id="A0AA42I4Z1"/>
<dbReference type="EMBL" id="JAOEEO010000001">
    <property type="protein sequence ID" value="MDH0562205.1"/>
    <property type="molecule type" value="Genomic_DNA"/>
</dbReference>
<proteinExistence type="predicted"/>
<dbReference type="RefSeq" id="WP_279694090.1">
    <property type="nucleotide sequence ID" value="NZ_JAOEEO010000001.1"/>
</dbReference>